<dbReference type="InterPro" id="IPR025591">
    <property type="entry name" value="RloB"/>
</dbReference>
<dbReference type="AlphaFoldDB" id="A0A1H9TBE9"/>
<organism evidence="1 2">
    <name type="scientific">Azotobacter beijerinckii</name>
    <dbReference type="NCBI Taxonomy" id="170623"/>
    <lineage>
        <taxon>Bacteria</taxon>
        <taxon>Pseudomonadati</taxon>
        <taxon>Pseudomonadota</taxon>
        <taxon>Gammaproteobacteria</taxon>
        <taxon>Pseudomonadales</taxon>
        <taxon>Pseudomonadaceae</taxon>
        <taxon>Azotobacter</taxon>
    </lineage>
</organism>
<dbReference type="EMBL" id="FOFJ01000139">
    <property type="protein sequence ID" value="SER94481.1"/>
    <property type="molecule type" value="Genomic_DNA"/>
</dbReference>
<dbReference type="RefSeq" id="WP_090625658.1">
    <property type="nucleotide sequence ID" value="NZ_FOFJ01000139.1"/>
</dbReference>
<dbReference type="Proteomes" id="UP000199267">
    <property type="component" value="Unassembled WGS sequence"/>
</dbReference>
<reference evidence="1 2" key="1">
    <citation type="submission" date="2016-10" db="EMBL/GenBank/DDBJ databases">
        <authorList>
            <person name="de Groot N.N."/>
        </authorList>
    </citation>
    <scope>NUCLEOTIDE SEQUENCE [LARGE SCALE GENOMIC DNA]</scope>
    <source>
        <strain evidence="1 2">DSM 378</strain>
    </source>
</reference>
<proteinExistence type="predicted"/>
<dbReference type="Pfam" id="PF13707">
    <property type="entry name" value="RloB"/>
    <property type="match status" value="1"/>
</dbReference>
<evidence type="ECO:0000313" key="1">
    <source>
        <dbReference type="EMBL" id="SER94481.1"/>
    </source>
</evidence>
<accession>A0A1H9TBE9</accession>
<sequence>MGSDDLHHRRKAKRMRDLQRRPPVRLGCDKILIVCEGSKTEPFYFEELKDFYEIESAKVRVSGECGSDPMSVVRHGERLYRESLHDCEGAFDKVYCVFDRDQHPNYQEALFYLSKLRPLNVFEAITSVPCFEVWLLLHFNYSSAPFVGAGGKSAGDQVVSVLKDYWPDYEKGSRGSFVHVFGQVGQAKRFAERLIGDAERNGSDNPTTKVHKLVSTLQEVKQK</sequence>
<protein>
    <submittedName>
        <fullName evidence="1">RloB-like protein</fullName>
    </submittedName>
</protein>
<name>A0A1H9TBE9_9GAMM</name>
<gene>
    <name evidence="1" type="ORF">SAMN04244573_04626</name>
</gene>
<evidence type="ECO:0000313" key="2">
    <source>
        <dbReference type="Proteomes" id="UP000199267"/>
    </source>
</evidence>